<proteinExistence type="evidence at transcript level"/>
<dbReference type="GO" id="GO:0005886">
    <property type="term" value="C:plasma membrane"/>
    <property type="evidence" value="ECO:0007669"/>
    <property type="project" value="TreeGrafter"/>
</dbReference>
<dbReference type="AlphaFoldDB" id="F1L9F4"/>
<evidence type="ECO:0000256" key="2">
    <source>
        <dbReference type="ARBA" id="ARBA00022692"/>
    </source>
</evidence>
<feature type="transmembrane region" description="Helical" evidence="5">
    <location>
        <begin position="127"/>
        <end position="152"/>
    </location>
</feature>
<dbReference type="PANTHER" id="PTHR10671:SF54">
    <property type="entry name" value="CLC-LIKE PROTEIN 2"/>
    <property type="match status" value="1"/>
</dbReference>
<feature type="transmembrane region" description="Helical" evidence="5">
    <location>
        <begin position="172"/>
        <end position="196"/>
    </location>
</feature>
<dbReference type="InterPro" id="IPR017974">
    <property type="entry name" value="Claudin_CS"/>
</dbReference>
<dbReference type="PANTHER" id="PTHR10671">
    <property type="entry name" value="EPITHELIAL MEMBRANE PROTEIN-RELATED"/>
    <property type="match status" value="1"/>
</dbReference>
<evidence type="ECO:0000256" key="3">
    <source>
        <dbReference type="ARBA" id="ARBA00022989"/>
    </source>
</evidence>
<organism evidence="6">
    <name type="scientific">Ascaris suum</name>
    <name type="common">Pig roundworm</name>
    <name type="synonym">Ascaris lumbricoides</name>
    <dbReference type="NCBI Taxonomy" id="6253"/>
    <lineage>
        <taxon>Eukaryota</taxon>
        <taxon>Metazoa</taxon>
        <taxon>Ecdysozoa</taxon>
        <taxon>Nematoda</taxon>
        <taxon>Chromadorea</taxon>
        <taxon>Rhabditida</taxon>
        <taxon>Spirurina</taxon>
        <taxon>Ascaridomorpha</taxon>
        <taxon>Ascaridoidea</taxon>
        <taxon>Ascarididae</taxon>
        <taxon>Ascaris</taxon>
    </lineage>
</organism>
<dbReference type="Gene3D" id="1.20.140.150">
    <property type="match status" value="1"/>
</dbReference>
<evidence type="ECO:0000256" key="1">
    <source>
        <dbReference type="ARBA" id="ARBA00004141"/>
    </source>
</evidence>
<feature type="transmembrane region" description="Helical" evidence="5">
    <location>
        <begin position="94"/>
        <end position="115"/>
    </location>
</feature>
<dbReference type="InterPro" id="IPR050579">
    <property type="entry name" value="PMP-22/EMP/MP20-like"/>
</dbReference>
<dbReference type="InterPro" id="IPR010761">
    <property type="entry name" value="Clc_prot-like"/>
</dbReference>
<name>F1L9F4_ASCSU</name>
<protein>
    <submittedName>
        <fullName evidence="6">Clc-like protein 2</fullName>
    </submittedName>
</protein>
<feature type="transmembrane region" description="Helical" evidence="5">
    <location>
        <begin position="12"/>
        <end position="32"/>
    </location>
</feature>
<evidence type="ECO:0000313" key="6">
    <source>
        <dbReference type="EMBL" id="ADY46758.1"/>
    </source>
</evidence>
<keyword evidence="3 5" id="KW-1133">Transmembrane helix</keyword>
<dbReference type="PROSITE" id="PS01346">
    <property type="entry name" value="CLAUDIN"/>
    <property type="match status" value="1"/>
</dbReference>
<keyword evidence="4 5" id="KW-0472">Membrane</keyword>
<accession>F1L9F4</accession>
<comment type="subcellular location">
    <subcellularLocation>
        <location evidence="1">Membrane</location>
        <topology evidence="1">Multi-pass membrane protein</topology>
    </subcellularLocation>
</comment>
<evidence type="ECO:0000256" key="5">
    <source>
        <dbReference type="SAM" id="Phobius"/>
    </source>
</evidence>
<keyword evidence="2 5" id="KW-0812">Transmembrane</keyword>
<evidence type="ECO:0000256" key="4">
    <source>
        <dbReference type="ARBA" id="ARBA00023136"/>
    </source>
</evidence>
<reference evidence="6" key="1">
    <citation type="journal article" date="2011" name="Genome Res.">
        <title>Deep small RNA sequencing from the nematode Ascaris reveals conservation, functional diversification, and novel developmental profiles.</title>
        <authorList>
            <person name="Wang J."/>
            <person name="Czech B."/>
            <person name="Crunk A."/>
            <person name="Wallace A."/>
            <person name="Mitreva M."/>
            <person name="Hannon G.J."/>
            <person name="Davis R.E."/>
        </authorList>
    </citation>
    <scope>NUCLEOTIDE SEQUENCE</scope>
</reference>
<dbReference type="EMBL" id="JI174556">
    <property type="protein sequence ID" value="ADY46758.1"/>
    <property type="molecule type" value="mRNA"/>
</dbReference>
<sequence>MVDPKAAFQIPAFILILIGVILIFIALATPSWQVVYARELQQWIKSGLWMHCQTRPSGMLSCTYTFTKNDYDFYTSAEVVNIRTPSFFEWQHDLLYAILSAQLLALFAMVSFCISQAESAHKSATKFFSIAVTIAVLINLGANVSFQIFAHMVEYRFYHVSASGIYEKHIGYSYYVHLIGSLMLLLALIFSLAYIITDYRLQSSAMQNQQTFASYQIHYRDPRDDFFAMRALPDLPPKYRN</sequence>
<dbReference type="Pfam" id="PF07062">
    <property type="entry name" value="Clc-like"/>
    <property type="match status" value="1"/>
</dbReference>